<name>A0A7Y9FRY6_9SPHN</name>
<proteinExistence type="predicted"/>
<dbReference type="Proteomes" id="UP000517753">
    <property type="component" value="Unassembled WGS sequence"/>
</dbReference>
<evidence type="ECO:0000256" key="1">
    <source>
        <dbReference type="SAM" id="MobiDB-lite"/>
    </source>
</evidence>
<evidence type="ECO:0000313" key="2">
    <source>
        <dbReference type="EMBL" id="NYD92098.1"/>
    </source>
</evidence>
<reference evidence="2 3" key="1">
    <citation type="submission" date="2020-08" db="EMBL/GenBank/DDBJ databases">
        <title>The Agave Microbiome: Exploring the role of microbial communities in plant adaptations to desert environments.</title>
        <authorList>
            <person name="Partida-Martinez L.P."/>
        </authorList>
    </citation>
    <scope>NUCLEOTIDE SEQUENCE [LARGE SCALE GENOMIC DNA]</scope>
    <source>
        <strain evidence="2 3">AS2.3</strain>
    </source>
</reference>
<protein>
    <submittedName>
        <fullName evidence="2">Uncharacterized protein</fullName>
    </submittedName>
</protein>
<feature type="compositionally biased region" description="Basic and acidic residues" evidence="1">
    <location>
        <begin position="9"/>
        <end position="70"/>
    </location>
</feature>
<sequence length="83" mass="9511">MRQIGGRRQRADGELVVGMDDRGNPEMVDAQRHARDTRRDRDEARQDRHLPAKRGVGHEHGGQADLQADHRTRHRRGAEQDAD</sequence>
<evidence type="ECO:0000313" key="3">
    <source>
        <dbReference type="Proteomes" id="UP000517753"/>
    </source>
</evidence>
<feature type="region of interest" description="Disordered" evidence="1">
    <location>
        <begin position="1"/>
        <end position="83"/>
    </location>
</feature>
<dbReference type="EMBL" id="JACCBY010000009">
    <property type="protein sequence ID" value="NYD92098.1"/>
    <property type="molecule type" value="Genomic_DNA"/>
</dbReference>
<accession>A0A7Y9FRY6</accession>
<organism evidence="2 3">
    <name type="scientific">Sphingomonas melonis</name>
    <dbReference type="NCBI Taxonomy" id="152682"/>
    <lineage>
        <taxon>Bacteria</taxon>
        <taxon>Pseudomonadati</taxon>
        <taxon>Pseudomonadota</taxon>
        <taxon>Alphaproteobacteria</taxon>
        <taxon>Sphingomonadales</taxon>
        <taxon>Sphingomonadaceae</taxon>
        <taxon>Sphingomonas</taxon>
    </lineage>
</organism>
<gene>
    <name evidence="2" type="ORF">HD841_003918</name>
</gene>
<comment type="caution">
    <text evidence="2">The sequence shown here is derived from an EMBL/GenBank/DDBJ whole genome shotgun (WGS) entry which is preliminary data.</text>
</comment>
<dbReference type="AlphaFoldDB" id="A0A7Y9FRY6"/>
<keyword evidence="3" id="KW-1185">Reference proteome</keyword>